<gene>
    <name evidence="2" type="ORF">ACFYKX_17015</name>
</gene>
<dbReference type="Proteomes" id="UP001601059">
    <property type="component" value="Unassembled WGS sequence"/>
</dbReference>
<dbReference type="EMBL" id="JBIACK010000009">
    <property type="protein sequence ID" value="MFE8702299.1"/>
    <property type="molecule type" value="Genomic_DNA"/>
</dbReference>
<proteinExistence type="predicted"/>
<name>A0ABW6KDI4_9BACI</name>
<reference evidence="2 3" key="1">
    <citation type="submission" date="2024-08" db="EMBL/GenBank/DDBJ databases">
        <title>Two novel Cytobacillus novel species.</title>
        <authorList>
            <person name="Liu G."/>
        </authorList>
    </citation>
    <scope>NUCLEOTIDE SEQUENCE [LARGE SCALE GENOMIC DNA]</scope>
    <source>
        <strain evidence="2 3">FJAT-54145</strain>
    </source>
</reference>
<dbReference type="RefSeq" id="WP_389362268.1">
    <property type="nucleotide sequence ID" value="NZ_JBIACK010000009.1"/>
</dbReference>
<organism evidence="2 3">
    <name type="scientific">Cytobacillus spartinae</name>
    <dbReference type="NCBI Taxonomy" id="3299023"/>
    <lineage>
        <taxon>Bacteria</taxon>
        <taxon>Bacillati</taxon>
        <taxon>Bacillota</taxon>
        <taxon>Bacilli</taxon>
        <taxon>Bacillales</taxon>
        <taxon>Bacillaceae</taxon>
        <taxon>Cytobacillus</taxon>
    </lineage>
</organism>
<keyword evidence="3" id="KW-1185">Reference proteome</keyword>
<comment type="caution">
    <text evidence="2">The sequence shown here is derived from an EMBL/GenBank/DDBJ whole genome shotgun (WGS) entry which is preliminary data.</text>
</comment>
<accession>A0ABW6KDI4</accession>
<dbReference type="InterPro" id="IPR022770">
    <property type="entry name" value="IucA/IucC-like_C"/>
</dbReference>
<evidence type="ECO:0000313" key="2">
    <source>
        <dbReference type="EMBL" id="MFE8702299.1"/>
    </source>
</evidence>
<protein>
    <submittedName>
        <fullName evidence="2">IucA/IucC family C-terminal-domain containing protein</fullName>
    </submittedName>
</protein>
<evidence type="ECO:0000313" key="3">
    <source>
        <dbReference type="Proteomes" id="UP001601059"/>
    </source>
</evidence>
<sequence>MPKILLTNEETEQLSNYRFSNKSKPTDSTIELVELLKDEQSLLNYMEELSKVIGSPNLKVTASIFVKRYAFLAVIYLYSMTKWNKSLDISIDRISLQTKEDDEHWLPSFYFKKAEVEAMMGERNEWRDRCLQNLFSNHLSIVLSALSLHTKQSKLIMWENIAIYIFWLYESVFTQVDDDELKNRASEDFHYIMNEAPGCLFGKYHNNPLKRHFHQKSYVEHLQEEVRVRTSCCFSYMLEGSSDKCKICPQTCNIPKRGGVTIGG</sequence>
<feature type="domain" description="Aerobactin siderophore biosynthesis IucA/IucC-like C-terminal" evidence="1">
    <location>
        <begin position="64"/>
        <end position="194"/>
    </location>
</feature>
<evidence type="ECO:0000259" key="1">
    <source>
        <dbReference type="Pfam" id="PF06276"/>
    </source>
</evidence>
<dbReference type="Pfam" id="PF06276">
    <property type="entry name" value="FhuF"/>
    <property type="match status" value="1"/>
</dbReference>